<feature type="domain" description="ABC transporter" evidence="5">
    <location>
        <begin position="1"/>
        <end position="185"/>
    </location>
</feature>
<dbReference type="InterPro" id="IPR017871">
    <property type="entry name" value="ABC_transporter-like_CS"/>
</dbReference>
<dbReference type="Gene3D" id="3.40.50.300">
    <property type="entry name" value="P-loop containing nucleotide triphosphate hydrolases"/>
    <property type="match status" value="2"/>
</dbReference>
<dbReference type="SMART" id="SM00382">
    <property type="entry name" value="AAA"/>
    <property type="match status" value="1"/>
</dbReference>
<name>A0ABR0BAD6_9CRUS</name>
<evidence type="ECO:0000256" key="4">
    <source>
        <dbReference type="SAM" id="MobiDB-lite"/>
    </source>
</evidence>
<feature type="coiled-coil region" evidence="3">
    <location>
        <begin position="259"/>
        <end position="293"/>
    </location>
</feature>
<organism evidence="6 7">
    <name type="scientific">Daphnia magna</name>
    <dbReference type="NCBI Taxonomy" id="35525"/>
    <lineage>
        <taxon>Eukaryota</taxon>
        <taxon>Metazoa</taxon>
        <taxon>Ecdysozoa</taxon>
        <taxon>Arthropoda</taxon>
        <taxon>Crustacea</taxon>
        <taxon>Branchiopoda</taxon>
        <taxon>Diplostraca</taxon>
        <taxon>Cladocera</taxon>
        <taxon>Anomopoda</taxon>
        <taxon>Daphniidae</taxon>
        <taxon>Daphnia</taxon>
    </lineage>
</organism>
<evidence type="ECO:0000256" key="3">
    <source>
        <dbReference type="SAM" id="Coils"/>
    </source>
</evidence>
<keyword evidence="7" id="KW-1185">Reference proteome</keyword>
<dbReference type="PANTHER" id="PTHR42855">
    <property type="entry name" value="ABC TRANSPORTER ATP-BINDING SUBUNIT"/>
    <property type="match status" value="1"/>
</dbReference>
<dbReference type="InterPro" id="IPR003439">
    <property type="entry name" value="ABC_transporter-like_ATP-bd"/>
</dbReference>
<reference evidence="6 7" key="1">
    <citation type="journal article" date="2023" name="Nucleic Acids Res.">
        <title>The hologenome of Daphnia magna reveals possible DNA methylation and microbiome-mediated evolution of the host genome.</title>
        <authorList>
            <person name="Chaturvedi A."/>
            <person name="Li X."/>
            <person name="Dhandapani V."/>
            <person name="Marshall H."/>
            <person name="Kissane S."/>
            <person name="Cuenca-Cambronero M."/>
            <person name="Asole G."/>
            <person name="Calvet F."/>
            <person name="Ruiz-Romero M."/>
            <person name="Marangio P."/>
            <person name="Guigo R."/>
            <person name="Rago D."/>
            <person name="Mirbahai L."/>
            <person name="Eastwood N."/>
            <person name="Colbourne J.K."/>
            <person name="Zhou J."/>
            <person name="Mallon E."/>
            <person name="Orsini L."/>
        </authorList>
    </citation>
    <scope>NUCLEOTIDE SEQUENCE [LARGE SCALE GENOMIC DNA]</scope>
    <source>
        <strain evidence="6">LRV0_1</strain>
    </source>
</reference>
<dbReference type="InterPro" id="IPR051309">
    <property type="entry name" value="ABCF_ATPase"/>
</dbReference>
<dbReference type="InterPro" id="IPR003593">
    <property type="entry name" value="AAA+_ATPase"/>
</dbReference>
<dbReference type="Pfam" id="PF00005">
    <property type="entry name" value="ABC_tran"/>
    <property type="match status" value="1"/>
</dbReference>
<proteinExistence type="predicted"/>
<dbReference type="SUPFAM" id="SSF52540">
    <property type="entry name" value="P-loop containing nucleoside triphosphate hydrolases"/>
    <property type="match status" value="1"/>
</dbReference>
<feature type="compositionally biased region" description="Basic and acidic residues" evidence="4">
    <location>
        <begin position="875"/>
        <end position="886"/>
    </location>
</feature>
<evidence type="ECO:0000256" key="1">
    <source>
        <dbReference type="ARBA" id="ARBA00022741"/>
    </source>
</evidence>
<feature type="region of interest" description="Disordered" evidence="4">
    <location>
        <begin position="855"/>
        <end position="902"/>
    </location>
</feature>
<keyword evidence="3" id="KW-0175">Coiled coil</keyword>
<dbReference type="PROSITE" id="PS50893">
    <property type="entry name" value="ABC_TRANSPORTER_2"/>
    <property type="match status" value="1"/>
</dbReference>
<dbReference type="PROSITE" id="PS00211">
    <property type="entry name" value="ABC_TRANSPORTER_1"/>
    <property type="match status" value="1"/>
</dbReference>
<evidence type="ECO:0000256" key="2">
    <source>
        <dbReference type="ARBA" id="ARBA00022840"/>
    </source>
</evidence>
<dbReference type="CDD" id="cd03221">
    <property type="entry name" value="ABCF_EF-3"/>
    <property type="match status" value="1"/>
</dbReference>
<dbReference type="EMBL" id="JAOYFB010000044">
    <property type="protein sequence ID" value="KAK4045542.1"/>
    <property type="molecule type" value="Genomic_DNA"/>
</dbReference>
<protein>
    <recommendedName>
        <fullName evidence="5">ABC transporter domain-containing protein</fullName>
    </recommendedName>
</protein>
<accession>A0ABR0BAD6</accession>
<dbReference type="PANTHER" id="PTHR42855:SF2">
    <property type="entry name" value="DRUG RESISTANCE ABC TRANSPORTER,ATP-BINDING PROTEIN"/>
    <property type="match status" value="1"/>
</dbReference>
<evidence type="ECO:0000313" key="7">
    <source>
        <dbReference type="Proteomes" id="UP001234178"/>
    </source>
</evidence>
<sequence length="902" mass="98264">MIRRGEKVAIIGPNGLGKSTLLKVLVAETPSDEGTVAWGHETRIGYFAQDHKDLLPDPKATPLDVVWNDIPRRRRPTGEDVTKPVGALSGGEAARLVFCRIMVKRPNVLVLDEPTNHLDMEAIDALTDALKAFDGTVIFVSHDRACVASVATRIFELTPTGPRDFPGTYDEYLSRQGEDHLDGDRVVLKAKEAAKAESKGESAALSWEEQKKLRNRKRDLPVKRDKVLAAIEVAEARRKAITDGYAAEGFFETTPADVLAALEKEDKDLAAQVDTLVAEWERLEAEIEALALRRSRKRTARGSLRRPLRGAARWPRGARARAGRRSTGSRAPRRRAGTEGSLGGSEGSSARNNEVFDDECVDLGLAKEGDHIFGARANGLTAAVERGVQHDRRQPERGKFPEDPVDKAFADGLEAGGPVDMGDRREGVCRIADRYRRNMPKSCHKSCCCVRRGTKPAECIFGARQRRERAERLPVLHGSIQRLPHRGRARRRKQRTVAERPRPKFGAPRRKSNELPGGDRVGDVGLRGLARDDGKAEGFGERRCPLPIDGRAEKRVAERLRSDPLGTRIVVVRCTNRRTGVIGARRNEDVLKATFTDETADRDRIQGDATGDTKRFSPIRGAALRGPLAPMRQDRRSVGRARRHAGLPGLAEFGDHARRVADRSACFVGEIATIQLNGTVRSYRCELGDLGLEAGLSKRGEPHELVLALGLIKPPLAGRVVAGGRCPFADPVDREHRRVVGSARVERVRGVTRVVITRVHLLAGGAGGGDEVIEDPQLAPELFAEGHGKLPKGFWKISKTIDEHPGRTGDRVLMEDDGIEGVAGDSCLGEAPGDGALWECGVPFFSGEALFGDGGDDLAVDEQGGGGIMEEGGNTEDRAHGGESRLWRGPARESAANGPTRQ</sequence>
<feature type="compositionally biased region" description="Basic residues" evidence="4">
    <location>
        <begin position="483"/>
        <end position="495"/>
    </location>
</feature>
<dbReference type="InterPro" id="IPR027417">
    <property type="entry name" value="P-loop_NTPase"/>
</dbReference>
<dbReference type="Proteomes" id="UP001234178">
    <property type="component" value="Unassembled WGS sequence"/>
</dbReference>
<keyword evidence="1" id="KW-0547">Nucleotide-binding</keyword>
<comment type="caution">
    <text evidence="6">The sequence shown here is derived from an EMBL/GenBank/DDBJ whole genome shotgun (WGS) entry which is preliminary data.</text>
</comment>
<feature type="region of interest" description="Disordered" evidence="4">
    <location>
        <begin position="301"/>
        <end position="353"/>
    </location>
</feature>
<gene>
    <name evidence="6" type="ORF">OUZ56_033166</name>
</gene>
<feature type="region of interest" description="Disordered" evidence="4">
    <location>
        <begin position="481"/>
        <end position="527"/>
    </location>
</feature>
<evidence type="ECO:0000259" key="5">
    <source>
        <dbReference type="PROSITE" id="PS50893"/>
    </source>
</evidence>
<evidence type="ECO:0000313" key="6">
    <source>
        <dbReference type="EMBL" id="KAK4045542.1"/>
    </source>
</evidence>
<keyword evidence="2" id="KW-0067">ATP-binding</keyword>